<evidence type="ECO:0000256" key="3">
    <source>
        <dbReference type="SAM" id="Phobius"/>
    </source>
</evidence>
<sequence>MATRRSHTKSRNGCRDCKRRKVKCDEAYPSCFNCSRHGIVCSLSTSRNSPSDINPQRPHAPSSADGSSPRSKYGFLDMVADRTRMIPSAPTIEIWGRGLELMHHYTLATADSLAVRPDMQYVWRVNLPEIGYACPFVMHGILTLSALHKAYLIPPERETYLDLATAHQNAGLEGFRSELHNINDTNWQTFFSFASIVVMYVSSVPVRMGNETETIPNILELFLFVRGIRAVLEPYQGRLTKTKFAALVHGIWTIDPEDVNYRNPPMHLSPLPPDIFQAFTELGTFFQETLSEDCRDEYLKAVEELEKAIYFMAHAGTNVEVGMILFWPYVISENLMADIQAQNPFSMVLLSYFAIPLCVLEQRYWFLQGWSRRLFEVTDTVLAEHPALLEMVKWPRRQVFELYGPI</sequence>
<name>A0AAD9AJC8_9PEZI</name>
<evidence type="ECO:0000313" key="6">
    <source>
        <dbReference type="Proteomes" id="UP001243330"/>
    </source>
</evidence>
<dbReference type="Gene3D" id="4.10.240.10">
    <property type="entry name" value="Zn(2)-C6 fungal-type DNA-binding domain"/>
    <property type="match status" value="1"/>
</dbReference>
<accession>A0AAD9AJC8</accession>
<keyword evidence="6" id="KW-1185">Reference proteome</keyword>
<gene>
    <name evidence="5" type="ORF">CCHR01_09365</name>
</gene>
<dbReference type="EMBL" id="JAQOWY010000184">
    <property type="protein sequence ID" value="KAK1847990.1"/>
    <property type="molecule type" value="Genomic_DNA"/>
</dbReference>
<keyword evidence="3" id="KW-1133">Transmembrane helix</keyword>
<dbReference type="CDD" id="cd00067">
    <property type="entry name" value="GAL4"/>
    <property type="match status" value="1"/>
</dbReference>
<dbReference type="InterPro" id="IPR053157">
    <property type="entry name" value="Sterol_Uptake_Regulator"/>
</dbReference>
<evidence type="ECO:0000259" key="4">
    <source>
        <dbReference type="PROSITE" id="PS50048"/>
    </source>
</evidence>
<evidence type="ECO:0000256" key="1">
    <source>
        <dbReference type="ARBA" id="ARBA00023242"/>
    </source>
</evidence>
<dbReference type="GO" id="GO:0001228">
    <property type="term" value="F:DNA-binding transcription activator activity, RNA polymerase II-specific"/>
    <property type="evidence" value="ECO:0007669"/>
    <property type="project" value="TreeGrafter"/>
</dbReference>
<dbReference type="Pfam" id="PF11951">
    <property type="entry name" value="Fungal_trans_2"/>
    <property type="match status" value="1"/>
</dbReference>
<keyword evidence="3" id="KW-0472">Membrane</keyword>
<dbReference type="PANTHER" id="PTHR47784:SF5">
    <property type="entry name" value="STEROL UPTAKE CONTROL PROTEIN 2"/>
    <property type="match status" value="1"/>
</dbReference>
<keyword evidence="3" id="KW-0812">Transmembrane</keyword>
<feature type="domain" description="Zn(2)-C6 fungal-type" evidence="4">
    <location>
        <begin position="13"/>
        <end position="43"/>
    </location>
</feature>
<comment type="caution">
    <text evidence="5">The sequence shown here is derived from an EMBL/GenBank/DDBJ whole genome shotgun (WGS) entry which is preliminary data.</text>
</comment>
<dbReference type="GO" id="GO:0008270">
    <property type="term" value="F:zinc ion binding"/>
    <property type="evidence" value="ECO:0007669"/>
    <property type="project" value="InterPro"/>
</dbReference>
<feature type="transmembrane region" description="Helical" evidence="3">
    <location>
        <begin position="349"/>
        <end position="366"/>
    </location>
</feature>
<evidence type="ECO:0000256" key="2">
    <source>
        <dbReference type="SAM" id="MobiDB-lite"/>
    </source>
</evidence>
<reference evidence="5" key="1">
    <citation type="submission" date="2023-01" db="EMBL/GenBank/DDBJ databases">
        <title>Colletotrichum chrysophilum M932 genome sequence.</title>
        <authorList>
            <person name="Baroncelli R."/>
        </authorList>
    </citation>
    <scope>NUCLEOTIDE SEQUENCE</scope>
    <source>
        <strain evidence="5">M932</strain>
    </source>
</reference>
<dbReference type="SMART" id="SM00066">
    <property type="entry name" value="GAL4"/>
    <property type="match status" value="1"/>
</dbReference>
<feature type="transmembrane region" description="Helical" evidence="3">
    <location>
        <begin position="308"/>
        <end position="329"/>
    </location>
</feature>
<dbReference type="SUPFAM" id="SSF57701">
    <property type="entry name" value="Zn2/Cys6 DNA-binding domain"/>
    <property type="match status" value="1"/>
</dbReference>
<protein>
    <submittedName>
        <fullName evidence="5">C6 zinc finger domain-containing protein</fullName>
    </submittedName>
</protein>
<dbReference type="InterPro" id="IPR001138">
    <property type="entry name" value="Zn2Cys6_DnaBD"/>
</dbReference>
<dbReference type="InterPro" id="IPR036864">
    <property type="entry name" value="Zn2-C6_fun-type_DNA-bd_sf"/>
</dbReference>
<feature type="region of interest" description="Disordered" evidence="2">
    <location>
        <begin position="47"/>
        <end position="71"/>
    </location>
</feature>
<dbReference type="PROSITE" id="PS50048">
    <property type="entry name" value="ZN2_CY6_FUNGAL_2"/>
    <property type="match status" value="1"/>
</dbReference>
<proteinExistence type="predicted"/>
<dbReference type="AlphaFoldDB" id="A0AAD9AJC8"/>
<keyword evidence="1" id="KW-0539">Nucleus</keyword>
<evidence type="ECO:0000313" key="5">
    <source>
        <dbReference type="EMBL" id="KAK1847990.1"/>
    </source>
</evidence>
<dbReference type="Proteomes" id="UP001243330">
    <property type="component" value="Unassembled WGS sequence"/>
</dbReference>
<dbReference type="Pfam" id="PF00172">
    <property type="entry name" value="Zn_clus"/>
    <property type="match status" value="1"/>
</dbReference>
<dbReference type="PROSITE" id="PS00463">
    <property type="entry name" value="ZN2_CY6_FUNGAL_1"/>
    <property type="match status" value="1"/>
</dbReference>
<dbReference type="PANTHER" id="PTHR47784">
    <property type="entry name" value="STEROL UPTAKE CONTROL PROTEIN 2"/>
    <property type="match status" value="1"/>
</dbReference>
<organism evidence="5 6">
    <name type="scientific">Colletotrichum chrysophilum</name>
    <dbReference type="NCBI Taxonomy" id="1836956"/>
    <lineage>
        <taxon>Eukaryota</taxon>
        <taxon>Fungi</taxon>
        <taxon>Dikarya</taxon>
        <taxon>Ascomycota</taxon>
        <taxon>Pezizomycotina</taxon>
        <taxon>Sordariomycetes</taxon>
        <taxon>Hypocreomycetidae</taxon>
        <taxon>Glomerellales</taxon>
        <taxon>Glomerellaceae</taxon>
        <taxon>Colletotrichum</taxon>
        <taxon>Colletotrichum gloeosporioides species complex</taxon>
    </lineage>
</organism>
<dbReference type="InterPro" id="IPR021858">
    <property type="entry name" value="Fun_TF"/>
</dbReference>